<dbReference type="STRING" id="252305.OB2597_00950"/>
<keyword evidence="1" id="KW-1133">Transmembrane helix</keyword>
<feature type="transmembrane region" description="Helical" evidence="1">
    <location>
        <begin position="16"/>
        <end position="34"/>
    </location>
</feature>
<sequence length="161" mass="17101">MGEILAELSVSQGRRIFGVGVLSVLGLLLLRMALAGAGGSWLDALVLAMGTAALAAAWVMYRATEHSVLLTDQGLYDSDGTLLAGIGTILSVDRGTFAFKPSNGFLVRLGDRHPRLWRPGLYWRLGRRMGVGGITRAAEAKMMADILSVRLAERASETGTG</sequence>
<keyword evidence="3" id="KW-1185">Reference proteome</keyword>
<gene>
    <name evidence="2" type="ORF">OB2597_00950</name>
</gene>
<name>A3U207_PSEBH</name>
<dbReference type="eggNOG" id="ENOG5032RXY">
    <property type="taxonomic scope" value="Bacteria"/>
</dbReference>
<dbReference type="HOGENOM" id="CLU_114544_0_0_5"/>
<feature type="transmembrane region" description="Helical" evidence="1">
    <location>
        <begin position="40"/>
        <end position="61"/>
    </location>
</feature>
<dbReference type="RefSeq" id="WP_009804444.1">
    <property type="nucleotide sequence ID" value="NZ_CH724131.1"/>
</dbReference>
<protein>
    <recommendedName>
        <fullName evidence="4">PH domain-containing protein</fullName>
    </recommendedName>
</protein>
<accession>A3U207</accession>
<comment type="caution">
    <text evidence="2">The sequence shown here is derived from an EMBL/GenBank/DDBJ whole genome shotgun (WGS) entry which is preliminary data.</text>
</comment>
<keyword evidence="1" id="KW-0472">Membrane</keyword>
<keyword evidence="1" id="KW-0812">Transmembrane</keyword>
<organism evidence="2 3">
    <name type="scientific">Pseudooceanicola batsensis (strain ATCC BAA-863 / DSM 15984 / KCTC 12145 / HTCC2597)</name>
    <name type="common">Oceanicola batsensis</name>
    <dbReference type="NCBI Taxonomy" id="252305"/>
    <lineage>
        <taxon>Bacteria</taxon>
        <taxon>Pseudomonadati</taxon>
        <taxon>Pseudomonadota</taxon>
        <taxon>Alphaproteobacteria</taxon>
        <taxon>Rhodobacterales</taxon>
        <taxon>Paracoccaceae</taxon>
        <taxon>Pseudooceanicola</taxon>
    </lineage>
</organism>
<evidence type="ECO:0000313" key="3">
    <source>
        <dbReference type="Proteomes" id="UP000004318"/>
    </source>
</evidence>
<evidence type="ECO:0000256" key="1">
    <source>
        <dbReference type="SAM" id="Phobius"/>
    </source>
</evidence>
<reference evidence="2 3" key="1">
    <citation type="journal article" date="2010" name="J. Bacteriol.">
        <title>Genome sequences of Oceanicola granulosus HTCC2516(T) and Oceanicola batsensis HTCC2597(TDelta).</title>
        <authorList>
            <person name="Thrash J.C."/>
            <person name="Cho J.C."/>
            <person name="Vergin K.L."/>
            <person name="Giovannoni S.J."/>
        </authorList>
    </citation>
    <scope>NUCLEOTIDE SEQUENCE [LARGE SCALE GENOMIC DNA]</scope>
    <source>
        <strain evidence="3">ATCC BAA-863 / DSM 15984 / KCTC 12145 / HTCC2597</strain>
    </source>
</reference>
<dbReference type="AlphaFoldDB" id="A3U207"/>
<evidence type="ECO:0008006" key="4">
    <source>
        <dbReference type="Google" id="ProtNLM"/>
    </source>
</evidence>
<dbReference type="Proteomes" id="UP000004318">
    <property type="component" value="Unassembled WGS sequence"/>
</dbReference>
<dbReference type="EMBL" id="AAMO01000010">
    <property type="protein sequence ID" value="EAQ01941.1"/>
    <property type="molecule type" value="Genomic_DNA"/>
</dbReference>
<evidence type="ECO:0000313" key="2">
    <source>
        <dbReference type="EMBL" id="EAQ01941.1"/>
    </source>
</evidence>
<dbReference type="OrthoDB" id="7862519at2"/>
<proteinExistence type="predicted"/>